<dbReference type="GO" id="GO:0030975">
    <property type="term" value="F:thiamine binding"/>
    <property type="evidence" value="ECO:0007669"/>
    <property type="project" value="InterPro"/>
</dbReference>
<dbReference type="InterPro" id="IPR007371">
    <property type="entry name" value="TPK_catalytic"/>
</dbReference>
<evidence type="ECO:0000313" key="7">
    <source>
        <dbReference type="EMBL" id="OJI93605.1"/>
    </source>
</evidence>
<dbReference type="CDD" id="cd07995">
    <property type="entry name" value="TPK"/>
    <property type="match status" value="1"/>
</dbReference>
<dbReference type="GO" id="GO:0006772">
    <property type="term" value="P:thiamine metabolic process"/>
    <property type="evidence" value="ECO:0007669"/>
    <property type="project" value="UniProtKB-UniRule"/>
</dbReference>
<evidence type="ECO:0000256" key="2">
    <source>
        <dbReference type="ARBA" id="ARBA00022741"/>
    </source>
</evidence>
<comment type="caution">
    <text evidence="7">The sequence shown here is derived from an EMBL/GenBank/DDBJ whole genome shotgun (WGS) entry which is preliminary data.</text>
</comment>
<dbReference type="NCBIfam" id="TIGR01378">
    <property type="entry name" value="thi_PPkinase"/>
    <property type="match status" value="1"/>
</dbReference>
<dbReference type="EMBL" id="MLCB01000138">
    <property type="protein sequence ID" value="OJI93605.1"/>
    <property type="molecule type" value="Genomic_DNA"/>
</dbReference>
<dbReference type="EC" id="2.7.6.2" evidence="5"/>
<keyword evidence="4" id="KW-0067">ATP-binding</keyword>
<dbReference type="InterPro" id="IPR007373">
    <property type="entry name" value="Thiamin_PyroPKinase_B1-bd"/>
</dbReference>
<dbReference type="Gene3D" id="3.40.50.10240">
    <property type="entry name" value="Thiamin pyrophosphokinase, catalytic domain"/>
    <property type="match status" value="1"/>
</dbReference>
<dbReference type="GO" id="GO:0009229">
    <property type="term" value="P:thiamine diphosphate biosynthetic process"/>
    <property type="evidence" value="ECO:0007669"/>
    <property type="project" value="InterPro"/>
</dbReference>
<dbReference type="AlphaFoldDB" id="A0A1L9NWC9"/>
<protein>
    <recommendedName>
        <fullName evidence="5">Thiamine diphosphokinase</fullName>
        <ecNumber evidence="5">2.7.6.2</ecNumber>
    </recommendedName>
</protein>
<evidence type="ECO:0000256" key="5">
    <source>
        <dbReference type="NCBIfam" id="TIGR01378"/>
    </source>
</evidence>
<dbReference type="Proteomes" id="UP000184514">
    <property type="component" value="Unassembled WGS sequence"/>
</dbReference>
<dbReference type="PANTHER" id="PTHR41299:SF1">
    <property type="entry name" value="THIAMINE PYROPHOSPHOKINASE"/>
    <property type="match status" value="1"/>
</dbReference>
<evidence type="ECO:0000256" key="1">
    <source>
        <dbReference type="ARBA" id="ARBA00022679"/>
    </source>
</evidence>
<keyword evidence="8" id="KW-1185">Reference proteome</keyword>
<dbReference type="InterPro" id="IPR053149">
    <property type="entry name" value="TPK"/>
</dbReference>
<dbReference type="GO" id="GO:0005524">
    <property type="term" value="F:ATP binding"/>
    <property type="evidence" value="ECO:0007669"/>
    <property type="project" value="UniProtKB-KW"/>
</dbReference>
<dbReference type="GO" id="GO:0004788">
    <property type="term" value="F:thiamine diphosphokinase activity"/>
    <property type="evidence" value="ECO:0007669"/>
    <property type="project" value="UniProtKB-UniRule"/>
</dbReference>
<evidence type="ECO:0000256" key="4">
    <source>
        <dbReference type="ARBA" id="ARBA00022840"/>
    </source>
</evidence>
<evidence type="ECO:0000256" key="3">
    <source>
        <dbReference type="ARBA" id="ARBA00022777"/>
    </source>
</evidence>
<sequence length="228" mass="23952">MISKIVRKLEPITLVGGAAVNSQQLERAIVEAPTLVAADGGAAHIVRAGRVPEAVIGDMDSLSGDLKAALPKDIVHEIEEQDSTDFEKCMLRIETPLVVGLGFLGGRLDHQLAAFHGLMQFQDQRCVLLGSDEVVFLCPPLLDLPLSAGTPVSLFPLGPVTGRASGLRWSFESLDFSPGENIGTSNVADGAISLAMTAPAMLCILPAQCFEAVVKALVAQSGSWPARG</sequence>
<name>A0A1L9NWC9_9RHOB</name>
<dbReference type="PANTHER" id="PTHR41299">
    <property type="entry name" value="THIAMINE PYROPHOSPHOKINASE"/>
    <property type="match status" value="1"/>
</dbReference>
<dbReference type="InterPro" id="IPR006282">
    <property type="entry name" value="Thi_PPkinase"/>
</dbReference>
<dbReference type="InterPro" id="IPR036371">
    <property type="entry name" value="TPK_B1-bd_sf"/>
</dbReference>
<proteinExistence type="predicted"/>
<evidence type="ECO:0000313" key="8">
    <source>
        <dbReference type="Proteomes" id="UP000184514"/>
    </source>
</evidence>
<dbReference type="InterPro" id="IPR036759">
    <property type="entry name" value="TPK_catalytic_sf"/>
</dbReference>
<organism evidence="7 8">
    <name type="scientific">Planktotalea frisia</name>
    <dbReference type="NCBI Taxonomy" id="696762"/>
    <lineage>
        <taxon>Bacteria</taxon>
        <taxon>Pseudomonadati</taxon>
        <taxon>Pseudomonadota</taxon>
        <taxon>Alphaproteobacteria</taxon>
        <taxon>Rhodobacterales</taxon>
        <taxon>Paracoccaceae</taxon>
        <taxon>Planktotalea</taxon>
    </lineage>
</organism>
<dbReference type="OrthoDB" id="7057856at2"/>
<keyword evidence="1" id="KW-0808">Transferase</keyword>
<dbReference type="SUPFAM" id="SSF63999">
    <property type="entry name" value="Thiamin pyrophosphokinase, catalytic domain"/>
    <property type="match status" value="1"/>
</dbReference>
<gene>
    <name evidence="7" type="ORF">PFRI_21590</name>
</gene>
<reference evidence="7 8" key="1">
    <citation type="submission" date="2016-10" db="EMBL/GenBank/DDBJ databases">
        <title>Genome sequence of Planktotalea frisia SH6-1.</title>
        <authorList>
            <person name="Poehlein A."/>
            <person name="Bakenhus I."/>
            <person name="Voget S."/>
            <person name="Brinkhoff T."/>
            <person name="Simon M."/>
        </authorList>
    </citation>
    <scope>NUCLEOTIDE SEQUENCE [LARGE SCALE GENOMIC DNA]</scope>
    <source>
        <strain evidence="7 8">SH6-1</strain>
    </source>
</reference>
<accession>A0A1L9NWC9</accession>
<feature type="domain" description="Thiamin pyrophosphokinase thiamin-binding" evidence="6">
    <location>
        <begin position="130"/>
        <end position="200"/>
    </location>
</feature>
<dbReference type="SMART" id="SM00983">
    <property type="entry name" value="TPK_B1_binding"/>
    <property type="match status" value="1"/>
</dbReference>
<dbReference type="STRING" id="696762.PFRI_21590"/>
<dbReference type="SUPFAM" id="SSF63862">
    <property type="entry name" value="Thiamin pyrophosphokinase, substrate-binding domain"/>
    <property type="match status" value="1"/>
</dbReference>
<keyword evidence="2" id="KW-0547">Nucleotide-binding</keyword>
<dbReference type="Pfam" id="PF04263">
    <property type="entry name" value="TPK_catalytic"/>
    <property type="match status" value="1"/>
</dbReference>
<dbReference type="GO" id="GO:0016301">
    <property type="term" value="F:kinase activity"/>
    <property type="evidence" value="ECO:0007669"/>
    <property type="project" value="UniProtKB-KW"/>
</dbReference>
<keyword evidence="3 7" id="KW-0418">Kinase</keyword>
<dbReference type="RefSeq" id="WP_072630715.1">
    <property type="nucleotide sequence ID" value="NZ_MLCB01000138.1"/>
</dbReference>
<evidence type="ECO:0000259" key="6">
    <source>
        <dbReference type="SMART" id="SM00983"/>
    </source>
</evidence>